<dbReference type="SUPFAM" id="SSF56112">
    <property type="entry name" value="Protein kinase-like (PK-like)"/>
    <property type="match status" value="1"/>
</dbReference>
<dbReference type="PANTHER" id="PTHR44329:SF214">
    <property type="entry name" value="PROTEIN KINASE DOMAIN-CONTAINING PROTEIN"/>
    <property type="match status" value="1"/>
</dbReference>
<dbReference type="Pfam" id="PF07714">
    <property type="entry name" value="PK_Tyr_Ser-Thr"/>
    <property type="match status" value="1"/>
</dbReference>
<evidence type="ECO:0000313" key="3">
    <source>
        <dbReference type="Proteomes" id="UP000001542"/>
    </source>
</evidence>
<dbReference type="InterPro" id="IPR051681">
    <property type="entry name" value="Ser/Thr_Kinases-Pseudokinases"/>
</dbReference>
<dbReference type="GO" id="GO:0007165">
    <property type="term" value="P:signal transduction"/>
    <property type="evidence" value="ECO:0000318"/>
    <property type="project" value="GO_Central"/>
</dbReference>
<dbReference type="InterPro" id="IPR011009">
    <property type="entry name" value="Kinase-like_dom_sf"/>
</dbReference>
<gene>
    <name evidence="2" type="ORF">TVAG_072030</name>
</gene>
<dbReference type="GO" id="GO:0005524">
    <property type="term" value="F:ATP binding"/>
    <property type="evidence" value="ECO:0007669"/>
    <property type="project" value="InterPro"/>
</dbReference>
<proteinExistence type="predicted"/>
<dbReference type="PROSITE" id="PS50011">
    <property type="entry name" value="PROTEIN_KINASE_DOM"/>
    <property type="match status" value="1"/>
</dbReference>
<dbReference type="InterPro" id="IPR000719">
    <property type="entry name" value="Prot_kinase_dom"/>
</dbReference>
<dbReference type="VEuPathDB" id="TrichDB:TVAGG3_1047250"/>
<dbReference type="InParanoid" id="A2D8A7"/>
<dbReference type="AlphaFoldDB" id="A2D8A7"/>
<evidence type="ECO:0000259" key="1">
    <source>
        <dbReference type="PROSITE" id="PS50011"/>
    </source>
</evidence>
<keyword evidence="2" id="KW-0418">Kinase</keyword>
<dbReference type="VEuPathDB" id="TrichDB:TVAG_072030"/>
<accession>A2D8A7</accession>
<evidence type="ECO:0000313" key="2">
    <source>
        <dbReference type="EMBL" id="EAY23540.1"/>
    </source>
</evidence>
<dbReference type="OrthoDB" id="5863201at2759"/>
<dbReference type="Gene3D" id="1.10.510.10">
    <property type="entry name" value="Transferase(Phosphotransferase) domain 1"/>
    <property type="match status" value="1"/>
</dbReference>
<keyword evidence="2" id="KW-0808">Transferase</keyword>
<reference evidence="2" key="2">
    <citation type="journal article" date="2007" name="Science">
        <title>Draft genome sequence of the sexually transmitted pathogen Trichomonas vaginalis.</title>
        <authorList>
            <person name="Carlton J.M."/>
            <person name="Hirt R.P."/>
            <person name="Silva J.C."/>
            <person name="Delcher A.L."/>
            <person name="Schatz M."/>
            <person name="Zhao Q."/>
            <person name="Wortman J.R."/>
            <person name="Bidwell S.L."/>
            <person name="Alsmark U.C.M."/>
            <person name="Besteiro S."/>
            <person name="Sicheritz-Ponten T."/>
            <person name="Noel C.J."/>
            <person name="Dacks J.B."/>
            <person name="Foster P.G."/>
            <person name="Simillion C."/>
            <person name="Van de Peer Y."/>
            <person name="Miranda-Saavedra D."/>
            <person name="Barton G.J."/>
            <person name="Westrop G.D."/>
            <person name="Mueller S."/>
            <person name="Dessi D."/>
            <person name="Fiori P.L."/>
            <person name="Ren Q."/>
            <person name="Paulsen I."/>
            <person name="Zhang H."/>
            <person name="Bastida-Corcuera F.D."/>
            <person name="Simoes-Barbosa A."/>
            <person name="Brown M.T."/>
            <person name="Hayes R.D."/>
            <person name="Mukherjee M."/>
            <person name="Okumura C.Y."/>
            <person name="Schneider R."/>
            <person name="Smith A.J."/>
            <person name="Vanacova S."/>
            <person name="Villalvazo M."/>
            <person name="Haas B.J."/>
            <person name="Pertea M."/>
            <person name="Feldblyum T.V."/>
            <person name="Utterback T.R."/>
            <person name="Shu C.L."/>
            <person name="Osoegawa K."/>
            <person name="de Jong P.J."/>
            <person name="Hrdy I."/>
            <person name="Horvathova L."/>
            <person name="Zubacova Z."/>
            <person name="Dolezal P."/>
            <person name="Malik S.B."/>
            <person name="Logsdon J.M. Jr."/>
            <person name="Henze K."/>
            <person name="Gupta A."/>
            <person name="Wang C.C."/>
            <person name="Dunne R.L."/>
            <person name="Upcroft J.A."/>
            <person name="Upcroft P."/>
            <person name="White O."/>
            <person name="Salzberg S.L."/>
            <person name="Tang P."/>
            <person name="Chiu C.-H."/>
            <person name="Lee Y.-S."/>
            <person name="Embley T.M."/>
            <person name="Coombs G.H."/>
            <person name="Mottram J.C."/>
            <person name="Tachezy J."/>
            <person name="Fraser-Liggett C.M."/>
            <person name="Johnson P.J."/>
        </authorList>
    </citation>
    <scope>NUCLEOTIDE SEQUENCE [LARGE SCALE GENOMIC DNA]</scope>
    <source>
        <strain evidence="2">G3</strain>
    </source>
</reference>
<dbReference type="PANTHER" id="PTHR44329">
    <property type="entry name" value="SERINE/THREONINE-PROTEIN KINASE TNNI3K-RELATED"/>
    <property type="match status" value="1"/>
</dbReference>
<dbReference type="EMBL" id="DS113178">
    <property type="protein sequence ID" value="EAY23540.1"/>
    <property type="molecule type" value="Genomic_DNA"/>
</dbReference>
<feature type="domain" description="Protein kinase" evidence="1">
    <location>
        <begin position="35"/>
        <end position="283"/>
    </location>
</feature>
<dbReference type="InterPro" id="IPR001245">
    <property type="entry name" value="Ser-Thr/Tyr_kinase_cat_dom"/>
</dbReference>
<organism evidence="2 3">
    <name type="scientific">Trichomonas vaginalis (strain ATCC PRA-98 / G3)</name>
    <dbReference type="NCBI Taxonomy" id="412133"/>
    <lineage>
        <taxon>Eukaryota</taxon>
        <taxon>Metamonada</taxon>
        <taxon>Parabasalia</taxon>
        <taxon>Trichomonadida</taxon>
        <taxon>Trichomonadidae</taxon>
        <taxon>Trichomonas</taxon>
    </lineage>
</organism>
<sequence length="802" mass="92369">MLTGRLSEHDACQIPSSSEQFAEILSFIKRKSTDFQKLSLINKNEFSTSFCVSDITNDENFLLIEYNDSASELNEFLNTCYAAAQCNSSFLMPLRAFYVQPKPALITDHYPYGDLRNILFNYQDVEISPTHKVIIALCISYGMMKFHEKRFIHGNLNLSNIYLNNQKLPVICGFERVNTYPDLISDPRYVAPELLNHKEVDNKVDVYAFGFLLYELIEQKVAFEQYNNNQIIALVQADKRPQFTDKTPRSVATLIEQCWQQSPVNRPTFKFIYEEFAEGRVTIPGANLKTIQQMAINISQMRARQATLIKYESKPISTLEEFSISGKSKTKIVHKSIRINYNLAESPDSPMLLQYISSLFEKLPSSDYQSIYEVILSHFSTAPPNILHSLLNILYKHSYEQKLFFDLLIKNNFYEKLNFISPQSVTVIMDLFALLIETNILIINDSMSSAFELFINIRTSDSLSLFHRLIAKNCQQEFIYRLYLNYSEKFMNTNYVARFVTALTAAYNFETFKSLIEYYGDVFILGLSNSSRTVIKYSYYALLSHVPANKGINASTVYTHLIDPEFSMYCTQLLLMGNAMPFSNTIFQQFVMMTLAGIKNAYLTLCKYMSISADHVKTSENNIWIPLITDKRKVLKILLIACKFISCETIFPKIPGILDFVISFSKEATPEEHIPFINLLSCIQFPRSTAELPEISQMYSEYLHTAFHSQDKELINGGIKLLHMVCRITYLTIYPSLIPLLHYYLKPEFTYIYNIIPALTEMAKYDGIPDVLKSQGIIQTLSNLSSYSQFKEQIAKFLSYLE</sequence>
<dbReference type="STRING" id="5722.A2D8A7"/>
<dbReference type="Proteomes" id="UP000001542">
    <property type="component" value="Unassembled WGS sequence"/>
</dbReference>
<name>A2D8A7_TRIV3</name>
<dbReference type="eggNOG" id="KOG0192">
    <property type="taxonomic scope" value="Eukaryota"/>
</dbReference>
<dbReference type="GO" id="GO:0004674">
    <property type="term" value="F:protein serine/threonine kinase activity"/>
    <property type="evidence" value="ECO:0000318"/>
    <property type="project" value="GO_Central"/>
</dbReference>
<protein>
    <submittedName>
        <fullName evidence="2">TKL family protein kinase</fullName>
    </submittedName>
</protein>
<dbReference type="RefSeq" id="XP_001584526.1">
    <property type="nucleotide sequence ID" value="XM_001584476.1"/>
</dbReference>
<dbReference type="KEGG" id="tva:5469104"/>
<reference evidence="2" key="1">
    <citation type="submission" date="2006-10" db="EMBL/GenBank/DDBJ databases">
        <authorList>
            <person name="Amadeo P."/>
            <person name="Zhao Q."/>
            <person name="Wortman J."/>
            <person name="Fraser-Liggett C."/>
            <person name="Carlton J."/>
        </authorList>
    </citation>
    <scope>NUCLEOTIDE SEQUENCE</scope>
    <source>
        <strain evidence="2">G3</strain>
    </source>
</reference>
<keyword evidence="3" id="KW-1185">Reference proteome</keyword>